<gene>
    <name evidence="2" type="ORF">DLM86_21930</name>
</gene>
<dbReference type="AlphaFoldDB" id="A0A2V5JYZ2"/>
<dbReference type="Pfam" id="PF04734">
    <property type="entry name" value="Ceramidase_alk"/>
    <property type="match status" value="1"/>
</dbReference>
<protein>
    <recommendedName>
        <fullName evidence="1">Neutral/alkaline non-lysosomal ceramidase N-terminal domain-containing protein</fullName>
    </recommendedName>
</protein>
<dbReference type="Proteomes" id="UP000247476">
    <property type="component" value="Unassembled WGS sequence"/>
</dbReference>
<name>A0A2V5JYZ2_9BACL</name>
<dbReference type="RefSeq" id="WP_110842210.1">
    <property type="nucleotide sequence ID" value="NZ_QJVJ01000010.1"/>
</dbReference>
<dbReference type="InterPro" id="IPR031329">
    <property type="entry name" value="NEUT/ALK_ceramidase_N"/>
</dbReference>
<evidence type="ECO:0000313" key="3">
    <source>
        <dbReference type="Proteomes" id="UP000247476"/>
    </source>
</evidence>
<dbReference type="OrthoDB" id="622550at2"/>
<feature type="domain" description="Neutral/alkaline non-lysosomal ceramidase N-terminal" evidence="1">
    <location>
        <begin position="9"/>
        <end position="247"/>
    </location>
</feature>
<accession>A0A2V5JYZ2</accession>
<evidence type="ECO:0000259" key="1">
    <source>
        <dbReference type="Pfam" id="PF04734"/>
    </source>
</evidence>
<keyword evidence="3" id="KW-1185">Reference proteome</keyword>
<proteinExistence type="predicted"/>
<sequence length="433" mass="46717">MSGDGGGLLLGTAKVDITPERPIPLAGFGHRKGPYAGVNRRLYARINVFEQARDGAKRRLLVAQADIIWWGGERMAGIRETLRERFGIGPSDLILSAQHTHGGPQTSAQFCGILGLPDPSYMDGLEEALYRGVETALSGLEPVTVERGSGECRIGVNRRLAVDGAMTMAPNPDGPYDPEVSVIRFRKDNGGEKAVFVHYACHPTTTGENFVTSEYPGVAAERLEATLGCGAVVSFLQGCTGDIRPALHREGKFYSGGDADVRRLGRALADEVERVLDRPMKRLPVTALSGRRLVVQLPFQAMPTSERIEERIAQGGPFAEWGEAMRSRPELLRPEIPFELTRLDVAEGLSFLAMDGEVVLEYGLYVKAKSGGTTLPMGYSNGMIGYVPTASQIAEGGYEANDSGIYFALPAPFAPEIEPVIKQAIDELIGGGR</sequence>
<reference evidence="2 3" key="1">
    <citation type="submission" date="2018-05" db="EMBL/GenBank/DDBJ databases">
        <title>Paenibacillus flagellatus sp. nov., isolated from selenium mineral soil.</title>
        <authorList>
            <person name="Dai X."/>
        </authorList>
    </citation>
    <scope>NUCLEOTIDE SEQUENCE [LARGE SCALE GENOMIC DNA]</scope>
    <source>
        <strain evidence="2 3">DXL2</strain>
    </source>
</reference>
<dbReference type="EMBL" id="QJVJ01000010">
    <property type="protein sequence ID" value="PYI52139.1"/>
    <property type="molecule type" value="Genomic_DNA"/>
</dbReference>
<evidence type="ECO:0000313" key="2">
    <source>
        <dbReference type="EMBL" id="PYI52139.1"/>
    </source>
</evidence>
<comment type="caution">
    <text evidence="2">The sequence shown here is derived from an EMBL/GenBank/DDBJ whole genome shotgun (WGS) entry which is preliminary data.</text>
</comment>
<organism evidence="2 3">
    <name type="scientific">Paenibacillus flagellatus</name>
    <dbReference type="NCBI Taxonomy" id="2211139"/>
    <lineage>
        <taxon>Bacteria</taxon>
        <taxon>Bacillati</taxon>
        <taxon>Bacillota</taxon>
        <taxon>Bacilli</taxon>
        <taxon>Bacillales</taxon>
        <taxon>Paenibacillaceae</taxon>
        <taxon>Paenibacillus</taxon>
    </lineage>
</organism>